<dbReference type="Proteomes" id="UP000318186">
    <property type="component" value="Unassembled WGS sequence"/>
</dbReference>
<proteinExistence type="predicted"/>
<gene>
    <name evidence="1" type="ORF">FHX80_12571</name>
</gene>
<evidence type="ECO:0008006" key="3">
    <source>
        <dbReference type="Google" id="ProtNLM"/>
    </source>
</evidence>
<dbReference type="EMBL" id="VIWW01000002">
    <property type="protein sequence ID" value="TWF92251.1"/>
    <property type="molecule type" value="Genomic_DNA"/>
</dbReference>
<evidence type="ECO:0000313" key="2">
    <source>
        <dbReference type="Proteomes" id="UP000318186"/>
    </source>
</evidence>
<accession>A0A561TYQ5</accession>
<organism evidence="1 2">
    <name type="scientific">Streptomyces brevispora</name>
    <dbReference type="NCBI Taxonomy" id="887462"/>
    <lineage>
        <taxon>Bacteria</taxon>
        <taxon>Bacillati</taxon>
        <taxon>Actinomycetota</taxon>
        <taxon>Actinomycetes</taxon>
        <taxon>Kitasatosporales</taxon>
        <taxon>Streptomycetaceae</taxon>
        <taxon>Streptomyces</taxon>
    </lineage>
</organism>
<comment type="caution">
    <text evidence="1">The sequence shown here is derived from an EMBL/GenBank/DDBJ whole genome shotgun (WGS) entry which is preliminary data.</text>
</comment>
<dbReference type="AlphaFoldDB" id="A0A561TYQ5"/>
<protein>
    <recommendedName>
        <fullName evidence="3">HpcH/HpaI aldolase/citrate lyase family protein</fullName>
    </recommendedName>
</protein>
<name>A0A561TYQ5_9ACTN</name>
<evidence type="ECO:0000313" key="1">
    <source>
        <dbReference type="EMBL" id="TWF92251.1"/>
    </source>
</evidence>
<sequence length="296" mass="30748">MARVTTTAPAFSGFFDDAAIFPPGSATLPDAVRAHLARRSTPLLPLVGPLLLTVDRVPEAARIARATSTELGHDLGSEPLRTGLVVAPGALDTARRIADDPAEGLVVCGLEVKTDERWPEQLRAAVDLAATSPYTVHVELSGDAVGEGGVASLGGTPARLKFRTGGLDAALFPTAEQLAAVIDAAVAARVPYKLTAGLHRAIRYVGLETGYPHHGFLNIALATAAAQQGAPLAEVVRMLSLKDRGEVRRAYLEAGAGWRGTFESFGTCSILEPVESLIDLGLLDPALLPAPDGGTA</sequence>
<reference evidence="1 2" key="1">
    <citation type="submission" date="2019-06" db="EMBL/GenBank/DDBJ databases">
        <title>Sequencing the genomes of 1000 actinobacteria strains.</title>
        <authorList>
            <person name="Klenk H.-P."/>
        </authorList>
    </citation>
    <scope>NUCLEOTIDE SEQUENCE [LARGE SCALE GENOMIC DNA]</scope>
    <source>
        <strain evidence="1 2">DSM 42059</strain>
    </source>
</reference>